<organism evidence="1 2">
    <name type="scientific">Klebsiella pneumoniae</name>
    <dbReference type="NCBI Taxonomy" id="573"/>
    <lineage>
        <taxon>Bacteria</taxon>
        <taxon>Pseudomonadati</taxon>
        <taxon>Pseudomonadota</taxon>
        <taxon>Gammaproteobacteria</taxon>
        <taxon>Enterobacterales</taxon>
        <taxon>Enterobacteriaceae</taxon>
        <taxon>Klebsiella/Raoultella group</taxon>
        <taxon>Klebsiella</taxon>
        <taxon>Klebsiella pneumoniae complex</taxon>
    </lineage>
</organism>
<dbReference type="EMBL" id="UGLB01000003">
    <property type="protein sequence ID" value="STT49263.1"/>
    <property type="molecule type" value="Genomic_DNA"/>
</dbReference>
<evidence type="ECO:0000313" key="2">
    <source>
        <dbReference type="Proteomes" id="UP000255099"/>
    </source>
</evidence>
<protein>
    <submittedName>
        <fullName evidence="1">Phage tape measure protein</fullName>
    </submittedName>
</protein>
<gene>
    <name evidence="1" type="ORF">NCTC9637_04215</name>
</gene>
<dbReference type="AlphaFoldDB" id="A0A377W3Q9"/>
<accession>A0A377W3Q9</accession>
<reference evidence="1 2" key="1">
    <citation type="submission" date="2018-06" db="EMBL/GenBank/DDBJ databases">
        <authorList>
            <consortium name="Pathogen Informatics"/>
            <person name="Doyle S."/>
        </authorList>
    </citation>
    <scope>NUCLEOTIDE SEQUENCE [LARGE SCALE GENOMIC DNA]</scope>
    <source>
        <strain evidence="1 2">NCTC9637</strain>
    </source>
</reference>
<dbReference type="Proteomes" id="UP000255099">
    <property type="component" value="Unassembled WGS sequence"/>
</dbReference>
<proteinExistence type="predicted"/>
<name>A0A377W3Q9_KLEPN</name>
<sequence length="366" mass="39387">MNAENYQKQRLDLAAQYSPAQETLRKEQEASRDLAELFKARLLDEKEYQAARITLARDTAKELLQAHADEIAAPALDIAGEVDPLVSLRNQLAQRQALLQAYYQGSAISKEQYEMLMQKATKESADAQYQTSLELYRSQGEFQSLAVGLFETAHERSSNFLTSMLTRTRSFKENMADLFSSLTQSIIKNLVDMAAQALVTSSVMQTIMGVVGVGTSVVTGAAGAGSGTAIQNAASNFQFNAKGGVYDSPSLSAYSNQVYDSPQFFAFAKGAGVFGEAGPEAIMPLTRAGDGSLGVRAVGGGQNAGASEGPKVYITIEGGNTSTQAPSGFEQFGQQIGSFVEKKYRELMAQDMRPGGMVWNAVKGQR</sequence>
<evidence type="ECO:0000313" key="1">
    <source>
        <dbReference type="EMBL" id="STT49263.1"/>
    </source>
</evidence>